<proteinExistence type="inferred from homology"/>
<evidence type="ECO:0000313" key="8">
    <source>
        <dbReference type="EMBL" id="CAA9283213.1"/>
    </source>
</evidence>
<evidence type="ECO:0000256" key="2">
    <source>
        <dbReference type="ARBA" id="ARBA00023015"/>
    </source>
</evidence>
<evidence type="ECO:0000259" key="7">
    <source>
        <dbReference type="PROSITE" id="PS50931"/>
    </source>
</evidence>
<keyword evidence="2" id="KW-0805">Transcription regulation</keyword>
<evidence type="ECO:0000256" key="1">
    <source>
        <dbReference type="ARBA" id="ARBA00009437"/>
    </source>
</evidence>
<dbReference type="Pfam" id="PF00126">
    <property type="entry name" value="HTH_1"/>
    <property type="match status" value="1"/>
</dbReference>
<dbReference type="GO" id="GO:0032993">
    <property type="term" value="C:protein-DNA complex"/>
    <property type="evidence" value="ECO:0007669"/>
    <property type="project" value="TreeGrafter"/>
</dbReference>
<keyword evidence="6" id="KW-0175">Coiled coil</keyword>
<dbReference type="SUPFAM" id="SSF53850">
    <property type="entry name" value="Periplasmic binding protein-like II"/>
    <property type="match status" value="1"/>
</dbReference>
<organism evidence="8">
    <name type="scientific">uncultured Cytophagales bacterium</name>
    <dbReference type="NCBI Taxonomy" id="158755"/>
    <lineage>
        <taxon>Bacteria</taxon>
        <taxon>Pseudomonadati</taxon>
        <taxon>Bacteroidota</taxon>
        <taxon>Sphingobacteriia</taxon>
        <taxon>Sphingobacteriales</taxon>
        <taxon>environmental samples</taxon>
    </lineage>
</organism>
<dbReference type="Gene3D" id="1.10.10.10">
    <property type="entry name" value="Winged helix-like DNA-binding domain superfamily/Winged helix DNA-binding domain"/>
    <property type="match status" value="1"/>
</dbReference>
<dbReference type="Pfam" id="PF03466">
    <property type="entry name" value="LysR_substrate"/>
    <property type="match status" value="1"/>
</dbReference>
<comment type="similarity">
    <text evidence="1">Belongs to the LysR transcriptional regulatory family.</text>
</comment>
<evidence type="ECO:0000256" key="5">
    <source>
        <dbReference type="ARBA" id="ARBA00023163"/>
    </source>
</evidence>
<dbReference type="CDD" id="cd08411">
    <property type="entry name" value="PBP2_OxyR"/>
    <property type="match status" value="1"/>
</dbReference>
<dbReference type="PROSITE" id="PS50931">
    <property type="entry name" value="HTH_LYSR"/>
    <property type="match status" value="1"/>
</dbReference>
<dbReference type="InterPro" id="IPR005119">
    <property type="entry name" value="LysR_subst-bd"/>
</dbReference>
<dbReference type="Gene3D" id="3.40.190.10">
    <property type="entry name" value="Periplasmic binding protein-like II"/>
    <property type="match status" value="2"/>
</dbReference>
<dbReference type="PRINTS" id="PR00039">
    <property type="entry name" value="HTHLYSR"/>
</dbReference>
<keyword evidence="5" id="KW-0804">Transcription</keyword>
<dbReference type="FunFam" id="1.10.10.10:FF:000001">
    <property type="entry name" value="LysR family transcriptional regulator"/>
    <property type="match status" value="1"/>
</dbReference>
<dbReference type="InterPro" id="IPR000847">
    <property type="entry name" value="LysR_HTH_N"/>
</dbReference>
<evidence type="ECO:0000256" key="6">
    <source>
        <dbReference type="SAM" id="Coils"/>
    </source>
</evidence>
<keyword evidence="4" id="KW-0010">Activator</keyword>
<dbReference type="AlphaFoldDB" id="A0A6J4JNY2"/>
<dbReference type="GO" id="GO:0003677">
    <property type="term" value="F:DNA binding"/>
    <property type="evidence" value="ECO:0007669"/>
    <property type="project" value="UniProtKB-KW"/>
</dbReference>
<feature type="domain" description="HTH lysR-type" evidence="7">
    <location>
        <begin position="1"/>
        <end position="58"/>
    </location>
</feature>
<dbReference type="SUPFAM" id="SSF46785">
    <property type="entry name" value="Winged helix' DNA-binding domain"/>
    <property type="match status" value="1"/>
</dbReference>
<protein>
    <submittedName>
        <fullName evidence="8">Hydrogen peroxide-inducible genes activator &gt; OxyR</fullName>
    </submittedName>
</protein>
<evidence type="ECO:0000256" key="4">
    <source>
        <dbReference type="ARBA" id="ARBA00023159"/>
    </source>
</evidence>
<reference evidence="8" key="1">
    <citation type="submission" date="2020-02" db="EMBL/GenBank/DDBJ databases">
        <authorList>
            <person name="Meier V. D."/>
        </authorList>
    </citation>
    <scope>NUCLEOTIDE SEQUENCE</scope>
    <source>
        <strain evidence="8">AVDCRST_MAG56</strain>
    </source>
</reference>
<dbReference type="GO" id="GO:0003700">
    <property type="term" value="F:DNA-binding transcription factor activity"/>
    <property type="evidence" value="ECO:0007669"/>
    <property type="project" value="InterPro"/>
</dbReference>
<gene>
    <name evidence="8" type="ORF">AVDCRST_MAG56-3894</name>
</gene>
<dbReference type="InterPro" id="IPR036388">
    <property type="entry name" value="WH-like_DNA-bd_sf"/>
</dbReference>
<dbReference type="PANTHER" id="PTHR30346">
    <property type="entry name" value="TRANSCRIPTIONAL DUAL REGULATOR HCAR-RELATED"/>
    <property type="match status" value="1"/>
</dbReference>
<dbReference type="InterPro" id="IPR036390">
    <property type="entry name" value="WH_DNA-bd_sf"/>
</dbReference>
<accession>A0A6J4JNY2</accession>
<evidence type="ECO:0000256" key="3">
    <source>
        <dbReference type="ARBA" id="ARBA00023125"/>
    </source>
</evidence>
<dbReference type="PANTHER" id="PTHR30346:SF26">
    <property type="entry name" value="HYDROGEN PEROXIDE-INDUCIBLE GENES ACTIVATOR"/>
    <property type="match status" value="1"/>
</dbReference>
<dbReference type="EMBL" id="CADCTQ010000326">
    <property type="protein sequence ID" value="CAA9283213.1"/>
    <property type="molecule type" value="Genomic_DNA"/>
</dbReference>
<feature type="coiled-coil region" evidence="6">
    <location>
        <begin position="65"/>
        <end position="92"/>
    </location>
</feature>
<keyword evidence="3" id="KW-0238">DNA-binding</keyword>
<sequence>MNIQQLEYVVALDTHRHFVTAATHCHVTQPTLSMQVQNLEKELDVLLFDRKRSPLEPTPAGRKVIAQARQVLREIQVLRDSVKEEKARLTGEFRLGIIPTLAQYLVPLFLVDFVHKHPQTNLLIEELPTDQIVDRLKQSRLDLGILVTPLEDDAIREVPVFNEPFLAYVSRGHALFGKPEVRAEELEEADVWLLNQGHCFRSQVLHLCNGQEASCSRRGFAYESGSIETLKRMVDRHSGYTLVPELSVLDEIGTNPVVKRFAAPEPVREVSLVAHRSFPKEALLQALRAEILASIPERMRINGGQRRIRWRPGNS</sequence>
<name>A0A6J4JNY2_9SPHI</name>